<keyword evidence="9" id="KW-1185">Reference proteome</keyword>
<dbReference type="Proteomes" id="UP001464378">
    <property type="component" value="Unassembled WGS sequence"/>
</dbReference>
<evidence type="ECO:0000313" key="8">
    <source>
        <dbReference type="EMBL" id="MEQ2442005.1"/>
    </source>
</evidence>
<feature type="transmembrane region" description="Helical" evidence="6">
    <location>
        <begin position="150"/>
        <end position="176"/>
    </location>
</feature>
<gene>
    <name evidence="8" type="ORF">WMO64_00800</name>
</gene>
<evidence type="ECO:0000256" key="5">
    <source>
        <dbReference type="ARBA" id="ARBA00023136"/>
    </source>
</evidence>
<name>A0ABV1E5K0_9FIRM</name>
<keyword evidence="3 6" id="KW-0812">Transmembrane</keyword>
<feature type="transmembrane region" description="Helical" evidence="6">
    <location>
        <begin position="20"/>
        <end position="43"/>
    </location>
</feature>
<proteinExistence type="predicted"/>
<feature type="transmembrane region" description="Helical" evidence="6">
    <location>
        <begin position="64"/>
        <end position="97"/>
    </location>
</feature>
<comment type="caution">
    <text evidence="8">The sequence shown here is derived from an EMBL/GenBank/DDBJ whole genome shotgun (WGS) entry which is preliminary data.</text>
</comment>
<evidence type="ECO:0000256" key="1">
    <source>
        <dbReference type="ARBA" id="ARBA00004141"/>
    </source>
</evidence>
<dbReference type="RefSeq" id="WP_349230686.1">
    <property type="nucleotide sequence ID" value="NZ_JBBMFK010000001.1"/>
</dbReference>
<reference evidence="8 9" key="1">
    <citation type="submission" date="2024-03" db="EMBL/GenBank/DDBJ databases">
        <title>Human intestinal bacterial collection.</title>
        <authorList>
            <person name="Pauvert C."/>
            <person name="Hitch T.C.A."/>
            <person name="Clavel T."/>
        </authorList>
    </citation>
    <scope>NUCLEOTIDE SEQUENCE [LARGE SCALE GENOMIC DNA]</scope>
    <source>
        <strain evidence="8 9">CLA-AP-H29</strain>
    </source>
</reference>
<feature type="domain" description="Citrate transporter-like" evidence="7">
    <location>
        <begin position="13"/>
        <end position="202"/>
    </location>
</feature>
<dbReference type="EMBL" id="JBBMFK010000001">
    <property type="protein sequence ID" value="MEQ2442005.1"/>
    <property type="molecule type" value="Genomic_DNA"/>
</dbReference>
<evidence type="ECO:0000256" key="2">
    <source>
        <dbReference type="ARBA" id="ARBA00022448"/>
    </source>
</evidence>
<organism evidence="8 9">
    <name type="scientific">Pseudoflavonifractor intestinihominis</name>
    <dbReference type="NCBI Taxonomy" id="3133171"/>
    <lineage>
        <taxon>Bacteria</taxon>
        <taxon>Bacillati</taxon>
        <taxon>Bacillota</taxon>
        <taxon>Clostridia</taxon>
        <taxon>Eubacteriales</taxon>
        <taxon>Oscillospiraceae</taxon>
        <taxon>Pseudoflavonifractor</taxon>
    </lineage>
</organism>
<feature type="transmembrane region" description="Helical" evidence="6">
    <location>
        <begin position="241"/>
        <end position="265"/>
    </location>
</feature>
<protein>
    <submittedName>
        <fullName evidence="8">SLC13 family permease</fullName>
    </submittedName>
</protein>
<keyword evidence="2" id="KW-0813">Transport</keyword>
<keyword evidence="5 6" id="KW-0472">Membrane</keyword>
<accession>A0ABV1E5K0</accession>
<keyword evidence="4 6" id="KW-1133">Transmembrane helix</keyword>
<evidence type="ECO:0000259" key="7">
    <source>
        <dbReference type="Pfam" id="PF03600"/>
    </source>
</evidence>
<feature type="transmembrane region" description="Helical" evidence="6">
    <location>
        <begin position="117"/>
        <end position="138"/>
    </location>
</feature>
<evidence type="ECO:0000256" key="3">
    <source>
        <dbReference type="ARBA" id="ARBA00022692"/>
    </source>
</evidence>
<dbReference type="Pfam" id="PF03600">
    <property type="entry name" value="CitMHS"/>
    <property type="match status" value="1"/>
</dbReference>
<sequence length="271" mass="28721">MDCITKAAEAGYTENVALPLFLNTLLGTLFVSVLLFILYRGWRVKGSADRKSWKDIPRFNRNQWLTLAAILVMVVCVVVFKTDIGLTCFLLACILVALKVADIREGVQSIPWNTILLITGIGVLMNVVITAGGIELLARGLASIMIPRTAPALIALASGVMSWFSSTSGVVMPTMIPTVPAILSNLGPGAASIPPMLMVSALTVGSSCAGISPASTGGGLIMASLAGDLKDHNIPLDHNKLFIKLFLTSIFSVMMAVLFAFIGGYNFTPYG</sequence>
<evidence type="ECO:0000256" key="4">
    <source>
        <dbReference type="ARBA" id="ARBA00022989"/>
    </source>
</evidence>
<comment type="subcellular location">
    <subcellularLocation>
        <location evidence="1">Membrane</location>
        <topology evidence="1">Multi-pass membrane protein</topology>
    </subcellularLocation>
</comment>
<evidence type="ECO:0000256" key="6">
    <source>
        <dbReference type="SAM" id="Phobius"/>
    </source>
</evidence>
<evidence type="ECO:0000313" key="9">
    <source>
        <dbReference type="Proteomes" id="UP001464378"/>
    </source>
</evidence>
<dbReference type="InterPro" id="IPR004680">
    <property type="entry name" value="Cit_transptr-like_dom"/>
</dbReference>